<evidence type="ECO:0000313" key="3">
    <source>
        <dbReference type="Proteomes" id="UP001501116"/>
    </source>
</evidence>
<dbReference type="RefSeq" id="WP_344420020.1">
    <property type="nucleotide sequence ID" value="NZ_BAAANN010000014.1"/>
</dbReference>
<proteinExistence type="predicted"/>
<dbReference type="InterPro" id="IPR032710">
    <property type="entry name" value="NTF2-like_dom_sf"/>
</dbReference>
<accession>A0ABN2R3K2</accession>
<protein>
    <submittedName>
        <fullName evidence="2">SgcJ/EcaC family oxidoreductase</fullName>
    </submittedName>
</protein>
<dbReference type="SUPFAM" id="SSF54427">
    <property type="entry name" value="NTF2-like"/>
    <property type="match status" value="1"/>
</dbReference>
<organism evidence="2 3">
    <name type="scientific">Amycolatopsis minnesotensis</name>
    <dbReference type="NCBI Taxonomy" id="337894"/>
    <lineage>
        <taxon>Bacteria</taxon>
        <taxon>Bacillati</taxon>
        <taxon>Actinomycetota</taxon>
        <taxon>Actinomycetes</taxon>
        <taxon>Pseudonocardiales</taxon>
        <taxon>Pseudonocardiaceae</taxon>
        <taxon>Amycolatopsis</taxon>
    </lineage>
</organism>
<gene>
    <name evidence="2" type="ORF">GCM10009754_37880</name>
</gene>
<feature type="domain" description="SnoaL-like" evidence="1">
    <location>
        <begin position="10"/>
        <end position="129"/>
    </location>
</feature>
<name>A0ABN2R3K2_9PSEU</name>
<keyword evidence="3" id="KW-1185">Reference proteome</keyword>
<dbReference type="InterPro" id="IPR037401">
    <property type="entry name" value="SnoaL-like"/>
</dbReference>
<dbReference type="Proteomes" id="UP001501116">
    <property type="component" value="Unassembled WGS sequence"/>
</dbReference>
<dbReference type="Gene3D" id="3.10.450.50">
    <property type="match status" value="1"/>
</dbReference>
<dbReference type="EMBL" id="BAAANN010000014">
    <property type="protein sequence ID" value="GAA1962991.1"/>
    <property type="molecule type" value="Genomic_DNA"/>
</dbReference>
<dbReference type="Pfam" id="PF13474">
    <property type="entry name" value="SnoaL_3"/>
    <property type="match status" value="1"/>
</dbReference>
<comment type="caution">
    <text evidence="2">The sequence shown here is derived from an EMBL/GenBank/DDBJ whole genome shotgun (WGS) entry which is preliminary data.</text>
</comment>
<reference evidence="2 3" key="1">
    <citation type="journal article" date="2019" name="Int. J. Syst. Evol. Microbiol.">
        <title>The Global Catalogue of Microorganisms (GCM) 10K type strain sequencing project: providing services to taxonomists for standard genome sequencing and annotation.</title>
        <authorList>
            <consortium name="The Broad Institute Genomics Platform"/>
            <consortium name="The Broad Institute Genome Sequencing Center for Infectious Disease"/>
            <person name="Wu L."/>
            <person name="Ma J."/>
        </authorList>
    </citation>
    <scope>NUCLEOTIDE SEQUENCE [LARGE SCALE GENOMIC DNA]</scope>
    <source>
        <strain evidence="2 3">JCM 14545</strain>
    </source>
</reference>
<evidence type="ECO:0000259" key="1">
    <source>
        <dbReference type="Pfam" id="PF13474"/>
    </source>
</evidence>
<sequence length="143" mass="16171">MTDTKAAAEIRQLMADREQAMRTGDADLLASHYAPDAVQFDLEPPLLHPAVELRDPARMRNWFAKFGGRVHYDISELTVTAGEDVAFCRSLDRMGSAAAGFEMWFRSTIGFRRDGERWLIVDEHRSTPFYMDGSFLAATDLQP</sequence>
<evidence type="ECO:0000313" key="2">
    <source>
        <dbReference type="EMBL" id="GAA1962991.1"/>
    </source>
</evidence>